<dbReference type="GO" id="GO:0016787">
    <property type="term" value="F:hydrolase activity"/>
    <property type="evidence" value="ECO:0007669"/>
    <property type="project" value="UniProtKB-KW"/>
</dbReference>
<dbReference type="Proteomes" id="UP000297839">
    <property type="component" value="Unassembled WGS sequence"/>
</dbReference>
<organism evidence="3 4">
    <name type="scientific">Ramlibacter humi</name>
    <dbReference type="NCBI Taxonomy" id="2530451"/>
    <lineage>
        <taxon>Bacteria</taxon>
        <taxon>Pseudomonadati</taxon>
        <taxon>Pseudomonadota</taxon>
        <taxon>Betaproteobacteria</taxon>
        <taxon>Burkholderiales</taxon>
        <taxon>Comamonadaceae</taxon>
        <taxon>Ramlibacter</taxon>
    </lineage>
</organism>
<evidence type="ECO:0000259" key="2">
    <source>
        <dbReference type="Pfam" id="PF00561"/>
    </source>
</evidence>
<evidence type="ECO:0000313" key="3">
    <source>
        <dbReference type="EMBL" id="TFZ04158.1"/>
    </source>
</evidence>
<dbReference type="InterPro" id="IPR050266">
    <property type="entry name" value="AB_hydrolase_sf"/>
</dbReference>
<dbReference type="EMBL" id="SMLK01000002">
    <property type="protein sequence ID" value="TFZ04158.1"/>
    <property type="molecule type" value="Genomic_DNA"/>
</dbReference>
<accession>A0A4Z0C0V0</accession>
<reference evidence="3 4" key="1">
    <citation type="submission" date="2019-03" db="EMBL/GenBank/DDBJ databases">
        <title>Ramlibacter sp. 18x22-1, whole genome shotgun sequence.</title>
        <authorList>
            <person name="Zhang X."/>
            <person name="Feng G."/>
            <person name="Zhu H."/>
        </authorList>
    </citation>
    <scope>NUCLEOTIDE SEQUENCE [LARGE SCALE GENOMIC DNA]</scope>
    <source>
        <strain evidence="3 4">18x22-1</strain>
    </source>
</reference>
<gene>
    <name evidence="3" type="ORF">EZ216_08585</name>
</gene>
<dbReference type="Pfam" id="PF00561">
    <property type="entry name" value="Abhydrolase_1"/>
    <property type="match status" value="1"/>
</dbReference>
<feature type="region of interest" description="Disordered" evidence="1">
    <location>
        <begin position="1"/>
        <end position="68"/>
    </location>
</feature>
<name>A0A4Z0C0V0_9BURK</name>
<sequence>MGTRRPCDGRARAGPGPAPHAGDRRQPRAARPVLADPPGRAHPQRPPGWRAEPAAAAAAPPARVAPPAQAGRAALHGFGPFASEGKIPVTVVLLPGLAGDTEMWRDQLTGLAKHRPVVSDTHTRHASIPEMAAAMLARFTGPLALCGASMGGMVAMEAARQAPDRVRGLALLGTSARPENEEMRAVREKAIELFAQGRAREVIEPNVALAFDADPDPALAIRYLDFVLRAGASQLVRQNRAVIARPDARKHLGQVRCPTLVMCGEGDQLTPPELSREIASLVPGAELVMLPRCGHMLTMEQPAAVNRELERWLARVEKA</sequence>
<dbReference type="InterPro" id="IPR029058">
    <property type="entry name" value="AB_hydrolase_fold"/>
</dbReference>
<evidence type="ECO:0000313" key="4">
    <source>
        <dbReference type="Proteomes" id="UP000297839"/>
    </source>
</evidence>
<proteinExistence type="predicted"/>
<dbReference type="PANTHER" id="PTHR43798">
    <property type="entry name" value="MONOACYLGLYCEROL LIPASE"/>
    <property type="match status" value="1"/>
</dbReference>
<feature type="compositionally biased region" description="Low complexity" evidence="1">
    <location>
        <begin position="47"/>
        <end position="68"/>
    </location>
</feature>
<dbReference type="InterPro" id="IPR000073">
    <property type="entry name" value="AB_hydrolase_1"/>
</dbReference>
<dbReference type="PRINTS" id="PR00111">
    <property type="entry name" value="ABHYDROLASE"/>
</dbReference>
<feature type="compositionally biased region" description="Basic and acidic residues" evidence="1">
    <location>
        <begin position="1"/>
        <end position="11"/>
    </location>
</feature>
<keyword evidence="3" id="KW-0378">Hydrolase</keyword>
<comment type="caution">
    <text evidence="3">The sequence shown here is derived from an EMBL/GenBank/DDBJ whole genome shotgun (WGS) entry which is preliminary data.</text>
</comment>
<protein>
    <submittedName>
        <fullName evidence="3">Alpha/beta fold hydrolase</fullName>
    </submittedName>
</protein>
<dbReference type="Gene3D" id="3.40.50.1820">
    <property type="entry name" value="alpha/beta hydrolase"/>
    <property type="match status" value="1"/>
</dbReference>
<dbReference type="OrthoDB" id="2086224at2"/>
<dbReference type="AlphaFoldDB" id="A0A4Z0C0V0"/>
<dbReference type="PANTHER" id="PTHR43798:SF29">
    <property type="entry name" value="AB HYDROLASE-1 DOMAIN-CONTAINING PROTEIN"/>
    <property type="match status" value="1"/>
</dbReference>
<keyword evidence="4" id="KW-1185">Reference proteome</keyword>
<evidence type="ECO:0000256" key="1">
    <source>
        <dbReference type="SAM" id="MobiDB-lite"/>
    </source>
</evidence>
<dbReference type="SUPFAM" id="SSF53474">
    <property type="entry name" value="alpha/beta-Hydrolases"/>
    <property type="match status" value="1"/>
</dbReference>
<feature type="domain" description="AB hydrolase-1" evidence="2">
    <location>
        <begin position="90"/>
        <end position="301"/>
    </location>
</feature>